<dbReference type="Pfam" id="PF04193">
    <property type="entry name" value="PQ-loop"/>
    <property type="match status" value="2"/>
</dbReference>
<feature type="compositionally biased region" description="Low complexity" evidence="7">
    <location>
        <begin position="172"/>
        <end position="184"/>
    </location>
</feature>
<dbReference type="InterPro" id="IPR051415">
    <property type="entry name" value="LAAT-1"/>
</dbReference>
<feature type="transmembrane region" description="Helical" evidence="8">
    <location>
        <begin position="259"/>
        <end position="279"/>
    </location>
</feature>
<dbReference type="GO" id="GO:0098852">
    <property type="term" value="C:lytic vacuole membrane"/>
    <property type="evidence" value="ECO:0007669"/>
    <property type="project" value="UniProtKB-ARBA"/>
</dbReference>
<dbReference type="FunFam" id="1.20.1280.290:FF:000009">
    <property type="entry name" value="PQ loop repeat family protein"/>
    <property type="match status" value="1"/>
</dbReference>
<evidence type="ECO:0000256" key="7">
    <source>
        <dbReference type="SAM" id="MobiDB-lite"/>
    </source>
</evidence>
<dbReference type="Proteomes" id="UP000697127">
    <property type="component" value="Unassembled WGS sequence"/>
</dbReference>
<evidence type="ECO:0000256" key="6">
    <source>
        <dbReference type="ARBA" id="ARBA00050768"/>
    </source>
</evidence>
<evidence type="ECO:0000256" key="3">
    <source>
        <dbReference type="ARBA" id="ARBA00022989"/>
    </source>
</evidence>
<evidence type="ECO:0000256" key="2">
    <source>
        <dbReference type="ARBA" id="ARBA00022692"/>
    </source>
</evidence>
<evidence type="ECO:0000313" key="10">
    <source>
        <dbReference type="Proteomes" id="UP000697127"/>
    </source>
</evidence>
<comment type="similarity">
    <text evidence="5">Belongs to the laat-1 family.</text>
</comment>
<dbReference type="PANTHER" id="PTHR16201:SF44">
    <property type="entry name" value="SEVEN TRANSMEMBRANE PROTEIN 1"/>
    <property type="match status" value="1"/>
</dbReference>
<feature type="transmembrane region" description="Helical" evidence="8">
    <location>
        <begin position="291"/>
        <end position="313"/>
    </location>
</feature>
<comment type="subcellular location">
    <subcellularLocation>
        <location evidence="1">Membrane</location>
        <topology evidence="1">Multi-pass membrane protein</topology>
    </subcellularLocation>
</comment>
<feature type="region of interest" description="Disordered" evidence="7">
    <location>
        <begin position="166"/>
        <end position="203"/>
    </location>
</feature>
<feature type="transmembrane region" description="Helical" evidence="8">
    <location>
        <begin position="218"/>
        <end position="239"/>
    </location>
</feature>
<evidence type="ECO:0000256" key="4">
    <source>
        <dbReference type="ARBA" id="ARBA00023136"/>
    </source>
</evidence>
<keyword evidence="10" id="KW-1185">Reference proteome</keyword>
<keyword evidence="4 8" id="KW-0472">Membrane</keyword>
<feature type="compositionally biased region" description="Basic residues" evidence="7">
    <location>
        <begin position="185"/>
        <end position="197"/>
    </location>
</feature>
<dbReference type="GO" id="GO:0015174">
    <property type="term" value="F:basic amino acid transmembrane transporter activity"/>
    <property type="evidence" value="ECO:0007669"/>
    <property type="project" value="UniProtKB-ARBA"/>
</dbReference>
<proteinExistence type="inferred from homology"/>
<organism evidence="9 10">
    <name type="scientific">Pichia californica</name>
    <dbReference type="NCBI Taxonomy" id="460514"/>
    <lineage>
        <taxon>Eukaryota</taxon>
        <taxon>Fungi</taxon>
        <taxon>Dikarya</taxon>
        <taxon>Ascomycota</taxon>
        <taxon>Saccharomycotina</taxon>
        <taxon>Pichiomycetes</taxon>
        <taxon>Pichiales</taxon>
        <taxon>Pichiaceae</taxon>
        <taxon>Pichia</taxon>
    </lineage>
</organism>
<comment type="catalytic activity">
    <reaction evidence="6">
        <text>L-histidine(out) + L-arginine(in) = L-histidine(in) + L-arginine(out)</text>
        <dbReference type="Rhea" id="RHEA:71063"/>
        <dbReference type="ChEBI" id="CHEBI:32682"/>
        <dbReference type="ChEBI" id="CHEBI:57595"/>
    </reaction>
</comment>
<feature type="transmembrane region" description="Helical" evidence="8">
    <location>
        <begin position="32"/>
        <end position="53"/>
    </location>
</feature>
<dbReference type="AlphaFoldDB" id="A0A9P6WNS2"/>
<gene>
    <name evidence="9" type="ORF">C6P40_003084</name>
</gene>
<dbReference type="SMART" id="SM00679">
    <property type="entry name" value="CTNS"/>
    <property type="match status" value="2"/>
</dbReference>
<evidence type="ECO:0000256" key="1">
    <source>
        <dbReference type="ARBA" id="ARBA00004141"/>
    </source>
</evidence>
<dbReference type="InterPro" id="IPR006603">
    <property type="entry name" value="PQ-loop_rpt"/>
</dbReference>
<dbReference type="EMBL" id="PUHW01000034">
    <property type="protein sequence ID" value="KAG0690370.1"/>
    <property type="molecule type" value="Genomic_DNA"/>
</dbReference>
<feature type="transmembrane region" description="Helical" evidence="8">
    <location>
        <begin position="65"/>
        <end position="86"/>
    </location>
</feature>
<keyword evidence="3 8" id="KW-1133">Transmembrane helix</keyword>
<evidence type="ECO:0000256" key="8">
    <source>
        <dbReference type="SAM" id="Phobius"/>
    </source>
</evidence>
<dbReference type="Gene3D" id="1.20.1280.290">
    <property type="match status" value="2"/>
</dbReference>
<reference evidence="9" key="1">
    <citation type="submission" date="2020-11" db="EMBL/GenBank/DDBJ databases">
        <title>Kefir isolates.</title>
        <authorList>
            <person name="Marcisauskas S."/>
            <person name="Kim Y."/>
            <person name="Blasche S."/>
        </authorList>
    </citation>
    <scope>NUCLEOTIDE SEQUENCE</scope>
    <source>
        <strain evidence="9">Olga-1</strain>
    </source>
</reference>
<feature type="transmembrane region" description="Helical" evidence="8">
    <location>
        <begin position="325"/>
        <end position="348"/>
    </location>
</feature>
<accession>A0A9P6WNS2</accession>
<sequence length="359" mass="41192">MDKYTAFAQLSAMNSMWLNVQQMPVSSIRQHLSSIFGSISFSCWIILMVPQLVEQWRLKTVDGISPIFLLMWSLGDIFNLIGSIWAGLLPEVIIIALWFLFADLFTLAFYFYIKTVYDKKRNSKHKKQKNSNTVVVVDDETLLLGEHAIHYEHEIPNNESFDSNYGATSDLNTHSHNHNNNNNNNHHHHHHKNHADRRKSQSSTLEDIIYEPENHSIFVKYTLPLLLVICAGTFGSILSPNGSSNSIDSNSIKQQQDSLGPQICGYLSAFLYLTARFPQIFHNYQKKSTKGLSLLFFLFTMLGNITYSLQIVVYRSDYDYLMLNLSWLLGSFGTIAEDLIIVAQFYLYRENDSKINSIV</sequence>
<dbReference type="PANTHER" id="PTHR16201">
    <property type="entry name" value="SEVEN TRANSMEMBRANE PROTEIN 1-RELATED"/>
    <property type="match status" value="1"/>
</dbReference>
<protein>
    <submittedName>
        <fullName evidence="9">Uncharacterized protein</fullName>
    </submittedName>
</protein>
<evidence type="ECO:0000313" key="9">
    <source>
        <dbReference type="EMBL" id="KAG0690370.1"/>
    </source>
</evidence>
<dbReference type="FunFam" id="1.20.1280.290:FF:000012">
    <property type="entry name" value="Vacuolar membrane PQ loop repeat protein"/>
    <property type="match status" value="1"/>
</dbReference>
<evidence type="ECO:0000256" key="5">
    <source>
        <dbReference type="ARBA" id="ARBA00038039"/>
    </source>
</evidence>
<dbReference type="GO" id="GO:0034486">
    <property type="term" value="P:vacuolar transmembrane transport"/>
    <property type="evidence" value="ECO:0007669"/>
    <property type="project" value="UniProtKB-ARBA"/>
</dbReference>
<comment type="caution">
    <text evidence="9">The sequence shown here is derived from an EMBL/GenBank/DDBJ whole genome shotgun (WGS) entry which is preliminary data.</text>
</comment>
<name>A0A9P6WNS2_9ASCO</name>
<feature type="transmembrane region" description="Helical" evidence="8">
    <location>
        <begin position="92"/>
        <end position="113"/>
    </location>
</feature>
<keyword evidence="2 8" id="KW-0812">Transmembrane</keyword>